<dbReference type="InterPro" id="IPR036888">
    <property type="entry name" value="DNA_integrity_DisA_N_sf"/>
</dbReference>
<dbReference type="SUPFAM" id="SSF143597">
    <property type="entry name" value="YojJ-like"/>
    <property type="match status" value="1"/>
</dbReference>
<comment type="catalytic activity">
    <reaction evidence="1">
        <text>2 ATP = 3',3'-c-di-AMP + 2 diphosphate</text>
        <dbReference type="Rhea" id="RHEA:35655"/>
        <dbReference type="ChEBI" id="CHEBI:30616"/>
        <dbReference type="ChEBI" id="CHEBI:33019"/>
        <dbReference type="ChEBI" id="CHEBI:71500"/>
        <dbReference type="EC" id="2.7.7.85"/>
    </reaction>
</comment>
<dbReference type="Pfam" id="PF02457">
    <property type="entry name" value="DAC"/>
    <property type="match status" value="1"/>
</dbReference>
<dbReference type="PANTHER" id="PTHR34185:SF3">
    <property type="entry name" value="DNA INTEGRITY SCANNING PROTEIN DISA"/>
    <property type="match status" value="1"/>
</dbReference>
<dbReference type="Proteomes" id="UP000216300">
    <property type="component" value="Unassembled WGS sequence"/>
</dbReference>
<evidence type="ECO:0000256" key="4">
    <source>
        <dbReference type="ARBA" id="ARBA00022741"/>
    </source>
</evidence>
<dbReference type="Gene3D" id="3.40.1700.10">
    <property type="entry name" value="DNA integrity scanning protein, DisA, N-terminal domain"/>
    <property type="match status" value="1"/>
</dbReference>
<dbReference type="OrthoDB" id="41841at2"/>
<dbReference type="InterPro" id="IPR018906">
    <property type="entry name" value="DNA_integrity_scan_DisA_link"/>
</dbReference>
<dbReference type="NCBIfam" id="NF010009">
    <property type="entry name" value="PRK13482.1"/>
    <property type="match status" value="1"/>
</dbReference>
<proteinExistence type="predicted"/>
<dbReference type="PROSITE" id="PS51794">
    <property type="entry name" value="DAC"/>
    <property type="match status" value="1"/>
</dbReference>
<accession>A0A255EMZ2</accession>
<dbReference type="RefSeq" id="WP_094451714.1">
    <property type="nucleotide sequence ID" value="NZ_NMVI01000027.1"/>
</dbReference>
<evidence type="ECO:0000313" key="8">
    <source>
        <dbReference type="EMBL" id="OYN92580.1"/>
    </source>
</evidence>
<dbReference type="SUPFAM" id="SSF47781">
    <property type="entry name" value="RuvA domain 2-like"/>
    <property type="match status" value="1"/>
</dbReference>
<dbReference type="GO" id="GO:0106408">
    <property type="term" value="F:diadenylate cyclase activity"/>
    <property type="evidence" value="ECO:0007669"/>
    <property type="project" value="UniProtKB-EC"/>
</dbReference>
<dbReference type="Proteomes" id="UP000216533">
    <property type="component" value="Unassembled WGS sequence"/>
</dbReference>
<feature type="domain" description="DAC" evidence="6">
    <location>
        <begin position="13"/>
        <end position="151"/>
    </location>
</feature>
<dbReference type="Gene3D" id="1.10.150.20">
    <property type="entry name" value="5' to 3' exonuclease, C-terminal subdomain"/>
    <property type="match status" value="1"/>
</dbReference>
<evidence type="ECO:0000256" key="5">
    <source>
        <dbReference type="ARBA" id="ARBA00022840"/>
    </source>
</evidence>
<evidence type="ECO:0000313" key="10">
    <source>
        <dbReference type="Proteomes" id="UP000216533"/>
    </source>
</evidence>
<keyword evidence="5" id="KW-0067">ATP-binding</keyword>
<dbReference type="GO" id="GO:0005524">
    <property type="term" value="F:ATP binding"/>
    <property type="evidence" value="ECO:0007669"/>
    <property type="project" value="UniProtKB-KW"/>
</dbReference>
<dbReference type="InterPro" id="IPR003390">
    <property type="entry name" value="DNA_integrity_scan_DisA_N"/>
</dbReference>
<accession>A0A255E5I8</accession>
<evidence type="ECO:0000313" key="9">
    <source>
        <dbReference type="Proteomes" id="UP000216300"/>
    </source>
</evidence>
<dbReference type="InterPro" id="IPR010994">
    <property type="entry name" value="RuvA_2-like"/>
</dbReference>
<evidence type="ECO:0000256" key="3">
    <source>
        <dbReference type="ARBA" id="ARBA00022695"/>
    </source>
</evidence>
<dbReference type="InterPro" id="IPR050338">
    <property type="entry name" value="DisA"/>
</dbReference>
<dbReference type="PANTHER" id="PTHR34185">
    <property type="entry name" value="DIADENYLATE CYCLASE"/>
    <property type="match status" value="1"/>
</dbReference>
<keyword evidence="2" id="KW-0808">Transferase</keyword>
<dbReference type="AlphaFoldDB" id="A0A255E5I8"/>
<name>A0A255E5I8_9ACTN</name>
<dbReference type="EMBL" id="NMVJ01000001">
    <property type="protein sequence ID" value="OYN92580.1"/>
    <property type="molecule type" value="Genomic_DNA"/>
</dbReference>
<keyword evidence="3" id="KW-0548">Nucleotidyltransferase</keyword>
<dbReference type="InterPro" id="IPR038331">
    <property type="entry name" value="DisA_sf"/>
</dbReference>
<organism evidence="7 10">
    <name type="scientific">Parenemella sanctibonifatiensis</name>
    <dbReference type="NCBI Taxonomy" id="2016505"/>
    <lineage>
        <taxon>Bacteria</taxon>
        <taxon>Bacillati</taxon>
        <taxon>Actinomycetota</taxon>
        <taxon>Actinomycetes</taxon>
        <taxon>Propionibacteriales</taxon>
        <taxon>Propionibacteriaceae</taxon>
        <taxon>Parenemella</taxon>
    </lineage>
</organism>
<evidence type="ECO:0000256" key="1">
    <source>
        <dbReference type="ARBA" id="ARBA00000877"/>
    </source>
</evidence>
<evidence type="ECO:0000256" key="2">
    <source>
        <dbReference type="ARBA" id="ARBA00022679"/>
    </source>
</evidence>
<reference evidence="9 10" key="1">
    <citation type="submission" date="2017-07" db="EMBL/GenBank/DDBJ databases">
        <title>Draft whole genome sequences of clinical Proprionibacteriaceae strains.</title>
        <authorList>
            <person name="Bernier A.-M."/>
            <person name="Bernard K."/>
            <person name="Domingo M.-C."/>
        </authorList>
    </citation>
    <scope>NUCLEOTIDE SEQUENCE [LARGE SCALE GENOMIC DNA]</scope>
    <source>
        <strain evidence="8 9">NML 150081</strain>
        <strain evidence="7 10">NML 160184</strain>
    </source>
</reference>
<evidence type="ECO:0000259" key="6">
    <source>
        <dbReference type="PROSITE" id="PS51794"/>
    </source>
</evidence>
<evidence type="ECO:0000313" key="7">
    <source>
        <dbReference type="EMBL" id="OYN84652.1"/>
    </source>
</evidence>
<dbReference type="Gene3D" id="1.20.1260.110">
    <property type="entry name" value="DNA integrity scanning linker region"/>
    <property type="match status" value="1"/>
</dbReference>
<comment type="caution">
    <text evidence="7">The sequence shown here is derived from an EMBL/GenBank/DDBJ whole genome shotgun (WGS) entry which is preliminary data.</text>
</comment>
<gene>
    <name evidence="8" type="ORF">CGZ91_03640</name>
    <name evidence="7" type="ORF">CGZ92_12530</name>
</gene>
<dbReference type="GO" id="GO:0004016">
    <property type="term" value="F:adenylate cyclase activity"/>
    <property type="evidence" value="ECO:0007669"/>
    <property type="project" value="TreeGrafter"/>
</dbReference>
<keyword evidence="9" id="KW-1185">Reference proteome</keyword>
<keyword evidence="4" id="KW-0547">Nucleotide-binding</keyword>
<dbReference type="EMBL" id="NMVI01000027">
    <property type="protein sequence ID" value="OYN84652.1"/>
    <property type="molecule type" value="Genomic_DNA"/>
</dbReference>
<dbReference type="Pfam" id="PF10635">
    <property type="entry name" value="DisA-linker"/>
    <property type="match status" value="1"/>
</dbReference>
<protein>
    <submittedName>
        <fullName evidence="7">DNA integrity scanning protein DisA</fullName>
    </submittedName>
</protein>
<sequence>MAADPTDSPARTADRVARYKALLAPGSGLREGLERIQHGRTGALVVLGYNRDVAGLFTGGFGIDVPFAPTSLRELAKMDGAILLSSDLSRILYAGVHLAASPEIPTVETGTRHGAADRFARQTGVPVVTVSASMSTIALFLEGERHPILPPGELMNRANQLLKTLGQYADRLRQLLATLTTAELHDQVTDRDVASVLQRWEMSRRLHVETSAAVRELGTDGRLLGLQLQELWPDLSGQIELLALDYTTVEGDPLDVTALAALSTHDVLNLDLVLRELRLAPDDMGGHGHRVLAQIPGLPSTVGPRLVAHFGTVQNLVAAPQHELQGIEGVGEQRAKAIREALLRLEEPGG</sequence>